<dbReference type="InterPro" id="IPR017871">
    <property type="entry name" value="ABC_transporter-like_CS"/>
</dbReference>
<evidence type="ECO:0000313" key="13">
    <source>
        <dbReference type="EMBL" id="GKX29315.1"/>
    </source>
</evidence>
<dbReference type="PANTHER" id="PTHR43790">
    <property type="entry name" value="CARBOHYDRATE TRANSPORT ATP-BINDING PROTEIN MG119-RELATED"/>
    <property type="match status" value="1"/>
</dbReference>
<keyword evidence="9 11" id="KW-1278">Translocase</keyword>
<evidence type="ECO:0000256" key="10">
    <source>
        <dbReference type="ARBA" id="ARBA00023136"/>
    </source>
</evidence>
<dbReference type="PROSITE" id="PS00211">
    <property type="entry name" value="ABC_TRANSPORTER_1"/>
    <property type="match status" value="1"/>
</dbReference>
<dbReference type="GO" id="GO:0016887">
    <property type="term" value="F:ATP hydrolysis activity"/>
    <property type="evidence" value="ECO:0007669"/>
    <property type="project" value="InterPro"/>
</dbReference>
<dbReference type="Pfam" id="PF00005">
    <property type="entry name" value="ABC_tran"/>
    <property type="match status" value="2"/>
</dbReference>
<dbReference type="GO" id="GO:0005886">
    <property type="term" value="C:plasma membrane"/>
    <property type="evidence" value="ECO:0007669"/>
    <property type="project" value="UniProtKB-SubCell"/>
</dbReference>
<evidence type="ECO:0000256" key="8">
    <source>
        <dbReference type="ARBA" id="ARBA00022840"/>
    </source>
</evidence>
<gene>
    <name evidence="13" type="primary">mglA_1</name>
    <name evidence="13" type="ORF">SH1V18_17950</name>
</gene>
<keyword evidence="14" id="KW-1185">Reference proteome</keyword>
<dbReference type="RefSeq" id="WP_281814757.1">
    <property type="nucleotide sequence ID" value="NZ_BRLB01000003.1"/>
</dbReference>
<evidence type="ECO:0000256" key="3">
    <source>
        <dbReference type="ARBA" id="ARBA00022448"/>
    </source>
</evidence>
<dbReference type="InterPro" id="IPR003439">
    <property type="entry name" value="ABC_transporter-like_ATP-bd"/>
</dbReference>
<dbReference type="CDD" id="cd03216">
    <property type="entry name" value="ABC_Carb_Monos_I"/>
    <property type="match status" value="1"/>
</dbReference>
<accession>A0A9W5YB08</accession>
<evidence type="ECO:0000256" key="7">
    <source>
        <dbReference type="ARBA" id="ARBA00022741"/>
    </source>
</evidence>
<dbReference type="InterPro" id="IPR050107">
    <property type="entry name" value="ABC_carbohydrate_import_ATPase"/>
</dbReference>
<dbReference type="InterPro" id="IPR003593">
    <property type="entry name" value="AAA+_ATPase"/>
</dbReference>
<keyword evidence="6" id="KW-0677">Repeat</keyword>
<dbReference type="FunFam" id="3.40.50.300:FF:000126">
    <property type="entry name" value="Galactose/methyl galactoside import ATP-binding protein MglA"/>
    <property type="match status" value="1"/>
</dbReference>
<keyword evidence="4 11" id="KW-1003">Cell membrane</keyword>
<dbReference type="GO" id="GO:0043211">
    <property type="term" value="F:ABC-type carbohydrate transporter activity"/>
    <property type="evidence" value="ECO:0007669"/>
    <property type="project" value="UniProtKB-UniRule"/>
</dbReference>
<keyword evidence="10 11" id="KW-0472">Membrane</keyword>
<dbReference type="EMBL" id="BRLB01000003">
    <property type="protein sequence ID" value="GKX29315.1"/>
    <property type="molecule type" value="Genomic_DNA"/>
</dbReference>
<keyword evidence="3 11" id="KW-0813">Transport</keyword>
<organism evidence="13 14">
    <name type="scientific">Vallitalea longa</name>
    <dbReference type="NCBI Taxonomy" id="2936439"/>
    <lineage>
        <taxon>Bacteria</taxon>
        <taxon>Bacillati</taxon>
        <taxon>Bacillota</taxon>
        <taxon>Clostridia</taxon>
        <taxon>Lachnospirales</taxon>
        <taxon>Vallitaleaceae</taxon>
        <taxon>Vallitalea</taxon>
    </lineage>
</organism>
<dbReference type="Proteomes" id="UP001144256">
    <property type="component" value="Unassembled WGS sequence"/>
</dbReference>
<keyword evidence="7 11" id="KW-0547">Nucleotide-binding</keyword>
<name>A0A9W5YB08_9FIRM</name>
<evidence type="ECO:0000256" key="6">
    <source>
        <dbReference type="ARBA" id="ARBA00022737"/>
    </source>
</evidence>
<comment type="caution">
    <text evidence="13">The sequence shown here is derived from an EMBL/GenBank/DDBJ whole genome shotgun (WGS) entry which is preliminary data.</text>
</comment>
<evidence type="ECO:0000256" key="4">
    <source>
        <dbReference type="ARBA" id="ARBA00022475"/>
    </source>
</evidence>
<dbReference type="Gene3D" id="3.40.50.300">
    <property type="entry name" value="P-loop containing nucleotide triphosphate hydrolases"/>
    <property type="match status" value="2"/>
</dbReference>
<sequence>MSEYILEMIDVVKVFPGVKALKGVNFRVRSGTVHALMGENGAGKSTLMKCLMGINQMTSGKIILKGDQVTIKDALSAQKHGISMIHQELNVVTARSISENIWLGREPLKNKIMIDHKRMRQDTKKLLDQLHMDINPDELMGNLTVAKMQMVEIAKAVSFNADIVIMDEPTSALTTTEAEHLFKIIDNLKKKGVTIIYISHKMDEIFRICDEITVLRDGELVGSDMACNLDIDKLISLMVGRELTEMFPKIDCKIGDTVLKVENLSAGDAFHNVSFELHRGEILGFAGLVGAGRTEIVETIFGIRPKTEGHIYINGKEVYIDNPHEALKNGLCLLTEDRKKMGIIPVLSVRDNTVLSSLDKYSNGIKLNHKKIHVDTEEYINKLNVKTADFDTQIKSLSGGNQQKVLVARALLTDPDILMVDEPTRGIDVGAKTEIHSLITKLASEGKAVIMISSEMPEILGMSDKILTMHEGKMTGIINREDANQEVIMKYATEGFSTDEEGKDE</sequence>
<proteinExistence type="inferred from homology"/>
<comment type="catalytic activity">
    <reaction evidence="11">
        <text>D-galactose(out) + ATP + H2O = D-galactose(in) + ADP + phosphate + H(+)</text>
        <dbReference type="Rhea" id="RHEA:60156"/>
        <dbReference type="ChEBI" id="CHEBI:4139"/>
        <dbReference type="ChEBI" id="CHEBI:15377"/>
        <dbReference type="ChEBI" id="CHEBI:15378"/>
        <dbReference type="ChEBI" id="CHEBI:30616"/>
        <dbReference type="ChEBI" id="CHEBI:43474"/>
        <dbReference type="ChEBI" id="CHEBI:456216"/>
        <dbReference type="EC" id="7.5.2.11"/>
    </reaction>
</comment>
<comment type="function">
    <text evidence="11">Part of an ABC transporter complex involved in carbohydrate import. Could be involved in ribose, galactose and/or methyl galactoside import. Responsible for energy coupling to the transport system.</text>
</comment>
<evidence type="ECO:0000256" key="2">
    <source>
        <dbReference type="ARBA" id="ARBA00004533"/>
    </source>
</evidence>
<comment type="subcellular location">
    <subcellularLocation>
        <location evidence="2">Cell inner membrane</location>
    </subcellularLocation>
    <subcellularLocation>
        <location evidence="1 11">Cell membrane</location>
        <topology evidence="1 11">Peripheral membrane protein</topology>
    </subcellularLocation>
</comment>
<dbReference type="GO" id="GO:0015749">
    <property type="term" value="P:monosaccharide transmembrane transport"/>
    <property type="evidence" value="ECO:0007669"/>
    <property type="project" value="UniProtKB-ARBA"/>
</dbReference>
<dbReference type="SMART" id="SM00382">
    <property type="entry name" value="AAA"/>
    <property type="match status" value="2"/>
</dbReference>
<dbReference type="GO" id="GO:0005524">
    <property type="term" value="F:ATP binding"/>
    <property type="evidence" value="ECO:0007669"/>
    <property type="project" value="UniProtKB-UniRule"/>
</dbReference>
<feature type="domain" description="ABC transporter" evidence="12">
    <location>
        <begin position="6"/>
        <end position="242"/>
    </location>
</feature>
<dbReference type="CDD" id="cd03215">
    <property type="entry name" value="ABC_Carb_Monos_II"/>
    <property type="match status" value="1"/>
</dbReference>
<reference evidence="13" key="1">
    <citation type="submission" date="2022-06" db="EMBL/GenBank/DDBJ databases">
        <title>Vallitalea longa sp. nov., an anaerobic bacterium isolated from marine sediment.</title>
        <authorList>
            <person name="Hirano S."/>
            <person name="Terahara T."/>
            <person name="Mori K."/>
            <person name="Hamada M."/>
            <person name="Matsumoto R."/>
            <person name="Kobayashi T."/>
        </authorList>
    </citation>
    <scope>NUCLEOTIDE SEQUENCE</scope>
    <source>
        <strain evidence="13">SH18-1</strain>
    </source>
</reference>
<dbReference type="InterPro" id="IPR027417">
    <property type="entry name" value="P-loop_NTPase"/>
</dbReference>
<feature type="domain" description="ABC transporter" evidence="12">
    <location>
        <begin position="252"/>
        <end position="496"/>
    </location>
</feature>
<evidence type="ECO:0000259" key="12">
    <source>
        <dbReference type="PROSITE" id="PS50893"/>
    </source>
</evidence>
<evidence type="ECO:0000256" key="1">
    <source>
        <dbReference type="ARBA" id="ARBA00004202"/>
    </source>
</evidence>
<protein>
    <recommendedName>
        <fullName evidence="11">Ribose/galactose/methyl galactoside import ATP-binding protein</fullName>
        <ecNumber evidence="11">7.5.2.11</ecNumber>
    </recommendedName>
</protein>
<evidence type="ECO:0000256" key="9">
    <source>
        <dbReference type="ARBA" id="ARBA00022967"/>
    </source>
</evidence>
<keyword evidence="5 11" id="KW-0762">Sugar transport</keyword>
<comment type="similarity">
    <text evidence="11">Belongs to the ABC transporter superfamily.</text>
</comment>
<dbReference type="FunFam" id="3.40.50.300:FF:000127">
    <property type="entry name" value="Ribose import ATP-binding protein RbsA"/>
    <property type="match status" value="1"/>
</dbReference>
<dbReference type="SUPFAM" id="SSF52540">
    <property type="entry name" value="P-loop containing nucleoside triphosphate hydrolases"/>
    <property type="match status" value="2"/>
</dbReference>
<evidence type="ECO:0000313" key="14">
    <source>
        <dbReference type="Proteomes" id="UP001144256"/>
    </source>
</evidence>
<dbReference type="AlphaFoldDB" id="A0A9W5YB08"/>
<dbReference type="PANTHER" id="PTHR43790:SF7">
    <property type="entry name" value="GALACTOSE_METHYL GALACTOSIDE IMPORT ATP-BINDING PROTEIN MGLA"/>
    <property type="match status" value="1"/>
</dbReference>
<keyword evidence="8 11" id="KW-0067">ATP-binding</keyword>
<evidence type="ECO:0000256" key="5">
    <source>
        <dbReference type="ARBA" id="ARBA00022597"/>
    </source>
</evidence>
<dbReference type="EC" id="7.5.2.11" evidence="11"/>
<dbReference type="PROSITE" id="PS50893">
    <property type="entry name" value="ABC_TRANSPORTER_2"/>
    <property type="match status" value="2"/>
</dbReference>
<evidence type="ECO:0000256" key="11">
    <source>
        <dbReference type="RuleBase" id="RU367029"/>
    </source>
</evidence>